<evidence type="ECO:0000259" key="5">
    <source>
        <dbReference type="PROSITE" id="PS50931"/>
    </source>
</evidence>
<dbReference type="SUPFAM" id="SSF46785">
    <property type="entry name" value="Winged helix' DNA-binding domain"/>
    <property type="match status" value="1"/>
</dbReference>
<keyword evidence="4" id="KW-0804">Transcription</keyword>
<evidence type="ECO:0000256" key="3">
    <source>
        <dbReference type="ARBA" id="ARBA00023125"/>
    </source>
</evidence>
<gene>
    <name evidence="6" type="ORF">SAMN04488557_0638</name>
</gene>
<organism evidence="6 7">
    <name type="scientific">Hyphomicrobium facile</name>
    <dbReference type="NCBI Taxonomy" id="51670"/>
    <lineage>
        <taxon>Bacteria</taxon>
        <taxon>Pseudomonadati</taxon>
        <taxon>Pseudomonadota</taxon>
        <taxon>Alphaproteobacteria</taxon>
        <taxon>Hyphomicrobiales</taxon>
        <taxon>Hyphomicrobiaceae</taxon>
        <taxon>Hyphomicrobium</taxon>
    </lineage>
</organism>
<dbReference type="GO" id="GO:0003700">
    <property type="term" value="F:DNA-binding transcription factor activity"/>
    <property type="evidence" value="ECO:0007669"/>
    <property type="project" value="InterPro"/>
</dbReference>
<evidence type="ECO:0000256" key="4">
    <source>
        <dbReference type="ARBA" id="ARBA00023163"/>
    </source>
</evidence>
<dbReference type="InterPro" id="IPR005119">
    <property type="entry name" value="LysR_subst-bd"/>
</dbReference>
<dbReference type="FunFam" id="1.10.10.10:FF:000001">
    <property type="entry name" value="LysR family transcriptional regulator"/>
    <property type="match status" value="1"/>
</dbReference>
<keyword evidence="3 6" id="KW-0238">DNA-binding</keyword>
<dbReference type="Pfam" id="PF03466">
    <property type="entry name" value="LysR_substrate"/>
    <property type="match status" value="1"/>
</dbReference>
<dbReference type="Proteomes" id="UP000199423">
    <property type="component" value="Unassembled WGS sequence"/>
</dbReference>
<evidence type="ECO:0000313" key="7">
    <source>
        <dbReference type="Proteomes" id="UP000199423"/>
    </source>
</evidence>
<dbReference type="PROSITE" id="PS50931">
    <property type="entry name" value="HTH_LYSR"/>
    <property type="match status" value="1"/>
</dbReference>
<dbReference type="PANTHER" id="PTHR30126">
    <property type="entry name" value="HTH-TYPE TRANSCRIPTIONAL REGULATOR"/>
    <property type="match status" value="1"/>
</dbReference>
<dbReference type="RefSeq" id="WP_092864088.1">
    <property type="nucleotide sequence ID" value="NZ_FPCH01000001.1"/>
</dbReference>
<dbReference type="GO" id="GO:0000976">
    <property type="term" value="F:transcription cis-regulatory region binding"/>
    <property type="evidence" value="ECO:0007669"/>
    <property type="project" value="TreeGrafter"/>
</dbReference>
<dbReference type="EMBL" id="FPCH01000001">
    <property type="protein sequence ID" value="SFV26939.1"/>
    <property type="molecule type" value="Genomic_DNA"/>
</dbReference>
<feature type="domain" description="HTH lysR-type" evidence="5">
    <location>
        <begin position="1"/>
        <end position="58"/>
    </location>
</feature>
<dbReference type="InterPro" id="IPR036390">
    <property type="entry name" value="WH_DNA-bd_sf"/>
</dbReference>
<keyword evidence="7" id="KW-1185">Reference proteome</keyword>
<dbReference type="InterPro" id="IPR036388">
    <property type="entry name" value="WH-like_DNA-bd_sf"/>
</dbReference>
<protein>
    <submittedName>
        <fullName evidence="6">DNA-binding transcriptional regulator, LysR family</fullName>
    </submittedName>
</protein>
<dbReference type="SUPFAM" id="SSF53850">
    <property type="entry name" value="Periplasmic binding protein-like II"/>
    <property type="match status" value="1"/>
</dbReference>
<evidence type="ECO:0000256" key="2">
    <source>
        <dbReference type="ARBA" id="ARBA00023015"/>
    </source>
</evidence>
<reference evidence="7" key="1">
    <citation type="submission" date="2016-10" db="EMBL/GenBank/DDBJ databases">
        <authorList>
            <person name="Varghese N."/>
            <person name="Submissions S."/>
        </authorList>
    </citation>
    <scope>NUCLEOTIDE SEQUENCE [LARGE SCALE GENOMIC DNA]</scope>
    <source>
        <strain evidence="7">DSM 1565</strain>
    </source>
</reference>
<dbReference type="AlphaFoldDB" id="A0A1I7MWZ5"/>
<sequence length="307" mass="33744">MQIEALETFVKIAEAGNFFRASEVLCVTPSTVSARIQMLEDSLGQRLFRRSRTSVTLTQAGSVFLPYAQSVVRNWHKARREIALPNGFNGILSIAASPVIWGDLMSSYLASFQRHEPTVAINAIVADPATTAAKLNAGEVDVAIFHEPALKAGWSATKLLTDELVLAATIRRELVRWDPKYVYIDWGRKFSDEVFRAYPVDDTPIVTFSDGGAALEYILRVGGSAYLPRRWINALPGRLHPVPRAPVFDVGIYAVFDAALLEAGDRRTFVDNFISAISRPADDELETIPSSAARARASFDQKAGTLT</sequence>
<dbReference type="CDD" id="cd05466">
    <property type="entry name" value="PBP2_LTTR_substrate"/>
    <property type="match status" value="1"/>
</dbReference>
<dbReference type="Gene3D" id="1.10.10.10">
    <property type="entry name" value="Winged helix-like DNA-binding domain superfamily/Winged helix DNA-binding domain"/>
    <property type="match status" value="1"/>
</dbReference>
<proteinExistence type="inferred from homology"/>
<dbReference type="InterPro" id="IPR000847">
    <property type="entry name" value="LysR_HTH_N"/>
</dbReference>
<dbReference type="Pfam" id="PF00126">
    <property type="entry name" value="HTH_1"/>
    <property type="match status" value="1"/>
</dbReference>
<evidence type="ECO:0000313" key="6">
    <source>
        <dbReference type="EMBL" id="SFV26939.1"/>
    </source>
</evidence>
<dbReference type="Gene3D" id="3.40.190.10">
    <property type="entry name" value="Periplasmic binding protein-like II"/>
    <property type="match status" value="1"/>
</dbReference>
<accession>A0A1I7MWZ5</accession>
<keyword evidence="2" id="KW-0805">Transcription regulation</keyword>
<comment type="similarity">
    <text evidence="1">Belongs to the LysR transcriptional regulatory family.</text>
</comment>
<dbReference type="PANTHER" id="PTHR30126:SF21">
    <property type="entry name" value="TRANSCRIPTIONAL REGULATOR-RELATED"/>
    <property type="match status" value="1"/>
</dbReference>
<dbReference type="OrthoDB" id="9786526at2"/>
<dbReference type="STRING" id="51670.SAMN04488557_0638"/>
<name>A0A1I7MWZ5_9HYPH</name>
<evidence type="ECO:0000256" key="1">
    <source>
        <dbReference type="ARBA" id="ARBA00009437"/>
    </source>
</evidence>